<keyword evidence="2" id="KW-1185">Reference proteome</keyword>
<dbReference type="RefSeq" id="XP_067718109.1">
    <property type="nucleotide sequence ID" value="XM_067862008.1"/>
</dbReference>
<gene>
    <name evidence="1" type="ORF">BcabD6B2_54760</name>
</gene>
<dbReference type="AlphaFoldDB" id="A0AAV4M1E4"/>
<dbReference type="Proteomes" id="UP001497744">
    <property type="component" value="Unassembled WGS sequence"/>
</dbReference>
<evidence type="ECO:0000313" key="2">
    <source>
        <dbReference type="Proteomes" id="UP001497744"/>
    </source>
</evidence>
<proteinExistence type="predicted"/>
<sequence length="971" mass="106142">MRVVVIVTKLSEKVKNLLESVKGSDAKPGAEIGKVTQALNSNSGPNGLIANLADGLQQFIGYETGGKIGTDGIAVSNLPVERLRDAVLMFIGPFLGVLLGNYPELTKDPKLTAPFNKAVEACKKGVGCGKDAFDEALQEVKEELGKVSGSNSGINAVLNKVKEVEQLKSKRDVQQLANGFKTYFTGVLDKVEKDDEVKKASAQQLGTKVQNLKTQLETLVTNVGNQKGEFPINVGQGPLGQQTHGLKNDIDTIYNGNSGALKALREAFSKLEQKTAAYALSAAAYNGANIFVSVLQTDYTSYYKDATWNQVSGGENFKKCAKIFLACLPLIFNGLSYFYWKWSDQGGWKTMTLGSPEPKAFMNIMTDKSRLFNGNKSASEIVSKAFGNFTEFSTAANGSSTSYVDFLKIFRGNCLTTWKNSSTTATDSSFLSGLYLCSTSYFRHQHQKKAAQARPPSSIREMLYWLMGLTATPQFGDLLGHIHNVVGTNFKVAVSGSSNKNETLSADQVTSYIISTCYTCPSVLDIIQGSLAFNGSGDDPWLHELYSNSQFNFTYPSSGAALFYALSDYTYALQFQLTFLYKQCSNTYTNACGWTQCTYGQGVNTNDSNGKVVSSHICPVGCTTSGHKNSDHASGYCEHADCGQGSNVSPLQAFLTDKLKGFRRDPSDPYSHLASCSGSLCHVPMGFDNHLRPGSKTQGGHISLALKPFCGSFNSPLRQLCGTLTCLSKRAPRSLGDLFGFYWQVTGQLFNDVKTKDNDPSNNLSSAFAKLFQKLTTVESNLLYASLTENVKAIGRHFFGLSWHCHKKSGWQTVKRSSDGSYCNDHTSSSKACDLMSLYDSECKDKTCGKYLEPLGISYGATFANDFAFTYLSWATYLTDDLYESLQEFLVSFNDLKCTGCKSKCSSHSSGSHGSQSSCHCRSVVDCADVLPLLYSNGFNFKDALSLEQQYKKTMFRFPHPTSIRHLRQST</sequence>
<reference evidence="1 2" key="1">
    <citation type="submission" date="2021-06" db="EMBL/GenBank/DDBJ databases">
        <title>Genome sequence of Babesia caballi.</title>
        <authorList>
            <person name="Yamagishi J."/>
            <person name="Kidaka T."/>
            <person name="Ochi A."/>
        </authorList>
    </citation>
    <scope>NUCLEOTIDE SEQUENCE [LARGE SCALE GENOMIC DNA]</scope>
    <source>
        <strain evidence="1">USDA-D6B2</strain>
    </source>
</reference>
<comment type="caution">
    <text evidence="1">The sequence shown here is derived from an EMBL/GenBank/DDBJ whole genome shotgun (WGS) entry which is preliminary data.</text>
</comment>
<dbReference type="GeneID" id="94197521"/>
<protein>
    <submittedName>
        <fullName evidence="1">Uncharacterized protein</fullName>
    </submittedName>
</protein>
<evidence type="ECO:0000313" key="1">
    <source>
        <dbReference type="EMBL" id="GIX66040.1"/>
    </source>
</evidence>
<dbReference type="EMBL" id="BPLF01000006">
    <property type="protein sequence ID" value="GIX66040.1"/>
    <property type="molecule type" value="Genomic_DNA"/>
</dbReference>
<name>A0AAV4M1E4_BABCB</name>
<accession>A0AAV4M1E4</accession>
<dbReference type="Pfam" id="PF12785">
    <property type="entry name" value="VESA1_N"/>
    <property type="match status" value="1"/>
</dbReference>
<organism evidence="1 2">
    <name type="scientific">Babesia caballi</name>
    <dbReference type="NCBI Taxonomy" id="5871"/>
    <lineage>
        <taxon>Eukaryota</taxon>
        <taxon>Sar</taxon>
        <taxon>Alveolata</taxon>
        <taxon>Apicomplexa</taxon>
        <taxon>Aconoidasida</taxon>
        <taxon>Piroplasmida</taxon>
        <taxon>Babesiidae</taxon>
        <taxon>Babesia</taxon>
    </lineage>
</organism>
<dbReference type="InterPro" id="IPR024751">
    <property type="entry name" value="VESA1"/>
</dbReference>